<dbReference type="InterPro" id="IPR050146">
    <property type="entry name" value="Type-I_3-dehydroquinase"/>
</dbReference>
<dbReference type="PROSITE" id="PS01028">
    <property type="entry name" value="DEHYDROQUINASE_I"/>
    <property type="match status" value="1"/>
</dbReference>
<dbReference type="EMBL" id="CP023154">
    <property type="protein sequence ID" value="QEK79309.1"/>
    <property type="molecule type" value="Genomic_DNA"/>
</dbReference>
<dbReference type="HAMAP" id="MF_00214">
    <property type="entry name" value="AroD"/>
    <property type="match status" value="1"/>
</dbReference>
<dbReference type="GO" id="GO:0008652">
    <property type="term" value="P:amino acid biosynthetic process"/>
    <property type="evidence" value="ECO:0007669"/>
    <property type="project" value="UniProtKB-KW"/>
</dbReference>
<evidence type="ECO:0000256" key="4">
    <source>
        <dbReference type="HAMAP-Rule" id="MF_00214"/>
    </source>
</evidence>
<dbReference type="AlphaFoldDB" id="A0A5C0XRD0"/>
<dbReference type="GeneID" id="13300591"/>
<dbReference type="InterPro" id="IPR001381">
    <property type="entry name" value="DHquinase_I"/>
</dbReference>
<dbReference type="NCBIfam" id="NF002683">
    <property type="entry name" value="PRK02412.2-2"/>
    <property type="match status" value="1"/>
</dbReference>
<dbReference type="GO" id="GO:0046279">
    <property type="term" value="P:3,4-dihydroxybenzoate biosynthetic process"/>
    <property type="evidence" value="ECO:0007669"/>
    <property type="project" value="TreeGrafter"/>
</dbReference>
<keyword evidence="2 4" id="KW-0456">Lyase</keyword>
<gene>
    <name evidence="4 5" type="primary">aroD</name>
    <name evidence="5" type="ORF">PFDSM3638_08575</name>
</gene>
<dbReference type="CDD" id="cd00502">
    <property type="entry name" value="DHQase_I"/>
    <property type="match status" value="1"/>
</dbReference>
<dbReference type="GeneID" id="41713523"/>
<dbReference type="InterPro" id="IPR018508">
    <property type="entry name" value="3-dehydroquinate_DH_AS"/>
</dbReference>
<name>A0A5C0XRD0_PYRFU</name>
<keyword evidence="3 4" id="KW-0704">Schiff base</keyword>
<dbReference type="OrthoDB" id="34329at2157"/>
<dbReference type="InterPro" id="IPR013785">
    <property type="entry name" value="Aldolase_TIM"/>
</dbReference>
<organism evidence="5 6">
    <name type="scientific">Pyrococcus furiosus (strain ATCC 43587 / DSM 3638 / JCM 8422 / Vc1)</name>
    <dbReference type="NCBI Taxonomy" id="186497"/>
    <lineage>
        <taxon>Archaea</taxon>
        <taxon>Methanobacteriati</taxon>
        <taxon>Methanobacteriota</taxon>
        <taxon>Thermococci</taxon>
        <taxon>Thermococcales</taxon>
        <taxon>Thermococcaceae</taxon>
        <taxon>Pyrococcus</taxon>
    </lineage>
</organism>
<sequence>MPKLAGVIIAKTIEEAVKKIKLHEADLYELRVDYLESMENIELLLPHSNKLIVTVRKVEEGGAKRIEEQERLKLFEKFAKIKPAYFDVELYSNIVEDVINLSSKIGSKVILSYHNFSKTPSYQTLQSILDSMIELEPDIIKIVTYARDFRDNIEVIKLYENSENLIAFCMGEKGKISRIFSALYSPFTYVSIDNSVAPGQFTVGEMRKILELLGETK</sequence>
<dbReference type="RefSeq" id="WP_011012838.1">
    <property type="nucleotide sequence ID" value="NC_003413.1"/>
</dbReference>
<evidence type="ECO:0000313" key="5">
    <source>
        <dbReference type="EMBL" id="QEK79309.1"/>
    </source>
</evidence>
<proteinExistence type="inferred from homology"/>
<dbReference type="EC" id="4.2.1.10" evidence="4"/>
<evidence type="ECO:0000256" key="3">
    <source>
        <dbReference type="ARBA" id="ARBA00023270"/>
    </source>
</evidence>
<protein>
    <recommendedName>
        <fullName evidence="4">3-dehydroquinate dehydratase</fullName>
        <shortName evidence="4">3-dehydroquinase</shortName>
        <ecNumber evidence="4">4.2.1.10</ecNumber>
    </recommendedName>
    <alternativeName>
        <fullName evidence="4">Type I DHQase</fullName>
    </alternativeName>
    <alternativeName>
        <fullName evidence="4">Type I dehydroquinase</fullName>
        <shortName evidence="4">DHQ1</shortName>
    </alternativeName>
</protein>
<comment type="pathway">
    <text evidence="4">Metabolic intermediate biosynthesis; chorismate biosynthesis; chorismate from D-erythrose 4-phosphate and phosphoenolpyruvate: step 3/7.</text>
</comment>
<feature type="active site" description="Proton donor/acceptor" evidence="4">
    <location>
        <position position="114"/>
    </location>
</feature>
<feature type="binding site" evidence="4">
    <location>
        <begin position="29"/>
        <end position="31"/>
    </location>
    <ligand>
        <name>3-dehydroquinate</name>
        <dbReference type="ChEBI" id="CHEBI:32364"/>
    </ligand>
</feature>
<comment type="catalytic activity">
    <reaction evidence="1 4">
        <text>3-dehydroquinate = 3-dehydroshikimate + H2O</text>
        <dbReference type="Rhea" id="RHEA:21096"/>
        <dbReference type="ChEBI" id="CHEBI:15377"/>
        <dbReference type="ChEBI" id="CHEBI:16630"/>
        <dbReference type="ChEBI" id="CHEBI:32364"/>
        <dbReference type="EC" id="4.2.1.10"/>
    </reaction>
</comment>
<dbReference type="GO" id="GO:0009423">
    <property type="term" value="P:chorismate biosynthetic process"/>
    <property type="evidence" value="ECO:0007669"/>
    <property type="project" value="UniProtKB-UniRule"/>
</dbReference>
<comment type="subunit">
    <text evidence="4">Homodimer.</text>
</comment>
<feature type="binding site" evidence="4">
    <location>
        <position position="200"/>
    </location>
    <ligand>
        <name>3-dehydroquinate</name>
        <dbReference type="ChEBI" id="CHEBI:32364"/>
    </ligand>
</feature>
<dbReference type="PANTHER" id="PTHR43699:SF1">
    <property type="entry name" value="3-DEHYDROQUINATE DEHYDRATASE"/>
    <property type="match status" value="1"/>
</dbReference>
<evidence type="ECO:0000313" key="6">
    <source>
        <dbReference type="Proteomes" id="UP000324354"/>
    </source>
</evidence>
<feature type="binding site" evidence="4">
    <location>
        <position position="56"/>
    </location>
    <ligand>
        <name>3-dehydroquinate</name>
        <dbReference type="ChEBI" id="CHEBI:32364"/>
    </ligand>
</feature>
<accession>A0A5C0XRD0</accession>
<evidence type="ECO:0000256" key="2">
    <source>
        <dbReference type="ARBA" id="ARBA00023239"/>
    </source>
</evidence>
<dbReference type="KEGG" id="pfu:PF1692"/>
<comment type="caution">
    <text evidence="4">Lacks conserved residue(s) required for the propagation of feature annotation.</text>
</comment>
<feature type="binding site" evidence="4">
    <location>
        <position position="178"/>
    </location>
    <ligand>
        <name>3-dehydroquinate</name>
        <dbReference type="ChEBI" id="CHEBI:32364"/>
    </ligand>
</feature>
<dbReference type="SUPFAM" id="SSF51569">
    <property type="entry name" value="Aldolase"/>
    <property type="match status" value="1"/>
</dbReference>
<dbReference type="Proteomes" id="UP000324354">
    <property type="component" value="Chromosome"/>
</dbReference>
<dbReference type="Gene3D" id="3.20.20.70">
    <property type="entry name" value="Aldolase class I"/>
    <property type="match status" value="1"/>
</dbReference>
<evidence type="ECO:0000256" key="1">
    <source>
        <dbReference type="ARBA" id="ARBA00001864"/>
    </source>
</evidence>
<keyword evidence="4" id="KW-0028">Amino-acid biosynthesis</keyword>
<comment type="similarity">
    <text evidence="4">Belongs to the type-I 3-dehydroquinase family.</text>
</comment>
<comment type="function">
    <text evidence="4">Involved in the third step of the chorismate pathway, which leads to the biosynthesis of aromatic amino acids. Catalyzes the cis-dehydration of 3-dehydroquinate (DHQ) and introduces the first double bond of the aromatic ring to yield 3-dehydroshikimate.</text>
</comment>
<dbReference type="Pfam" id="PF01487">
    <property type="entry name" value="DHquinase_I"/>
    <property type="match status" value="1"/>
</dbReference>
<dbReference type="GO" id="GO:0003855">
    <property type="term" value="F:3-dehydroquinate dehydratase activity"/>
    <property type="evidence" value="ECO:0007669"/>
    <property type="project" value="UniProtKB-UniRule"/>
</dbReference>
<dbReference type="UniPathway" id="UPA00053">
    <property type="reaction ID" value="UER00086"/>
</dbReference>
<dbReference type="GO" id="GO:0009073">
    <property type="term" value="P:aromatic amino acid family biosynthetic process"/>
    <property type="evidence" value="ECO:0007669"/>
    <property type="project" value="UniProtKB-KW"/>
</dbReference>
<feature type="active site" description="Schiff-base intermediate with substrate" evidence="4">
    <location>
        <position position="141"/>
    </location>
</feature>
<dbReference type="SMR" id="A0A5C0XRD0"/>
<reference evidence="5 6" key="1">
    <citation type="submission" date="2017-08" db="EMBL/GenBank/DDBJ databases">
        <title>Resequencing and Reannotation of the genome of Pyrococcus furiosus type strain DSM3638.</title>
        <authorList>
            <person name="Reichelt R.M."/>
            <person name="Bunk B."/>
        </authorList>
    </citation>
    <scope>NUCLEOTIDE SEQUENCE [LARGE SCALE GENOMIC DNA]</scope>
    <source>
        <strain evidence="5 6">DSM 3638</strain>
    </source>
</reference>
<dbReference type="NCBIfam" id="TIGR01093">
    <property type="entry name" value="aroD"/>
    <property type="match status" value="1"/>
</dbReference>
<keyword evidence="4" id="KW-0057">Aromatic amino acid biosynthesis</keyword>
<dbReference type="PANTHER" id="PTHR43699">
    <property type="entry name" value="3-DEHYDROQUINATE DEHYDRATASE"/>
    <property type="match status" value="1"/>
</dbReference>